<keyword evidence="3" id="KW-1185">Reference proteome</keyword>
<dbReference type="EMBL" id="LR593887">
    <property type="protein sequence ID" value="VTS07454.1"/>
    <property type="molecule type" value="Genomic_DNA"/>
</dbReference>
<evidence type="ECO:0000313" key="3">
    <source>
        <dbReference type="Proteomes" id="UP000464378"/>
    </source>
</evidence>
<feature type="region of interest" description="Disordered" evidence="1">
    <location>
        <begin position="211"/>
        <end position="230"/>
    </location>
</feature>
<dbReference type="PROSITE" id="PS51257">
    <property type="entry name" value="PROKAR_LIPOPROTEIN"/>
    <property type="match status" value="1"/>
</dbReference>
<dbReference type="EMBL" id="LR586016">
    <property type="protein sequence ID" value="VIP05049.1"/>
    <property type="molecule type" value="Genomic_DNA"/>
</dbReference>
<protein>
    <submittedName>
        <fullName evidence="2">Uncharacterized protein</fullName>
    </submittedName>
</protein>
<sequence length="230" mass="25105">MIQVERRLLGLGLASALVVLSSGCFGSRGGIRNIPPSRMPDVPKLAAASEKAATRVQVVSQKFLQANPGLGFTPIFLTIGVSEKALFHLADGRIYITEAMVQQCKDDSQLMALLSLEVARMAIENEELRPYSERVPPVQVPLSRDVANSSRSADQTDVAELAKFEKRNPRLTRSRRGELEPNVLARTYLAKTTVHPDTIEKVEGIYRAAQGQSQVEKQLTGADPALRGAQ</sequence>
<evidence type="ECO:0000313" key="2">
    <source>
        <dbReference type="EMBL" id="VIP05049.1"/>
    </source>
</evidence>
<proteinExistence type="predicted"/>
<dbReference type="Proteomes" id="UP000464378">
    <property type="component" value="Chromosome"/>
</dbReference>
<organism evidence="2">
    <name type="scientific">Tuwongella immobilis</name>
    <dbReference type="NCBI Taxonomy" id="692036"/>
    <lineage>
        <taxon>Bacteria</taxon>
        <taxon>Pseudomonadati</taxon>
        <taxon>Planctomycetota</taxon>
        <taxon>Planctomycetia</taxon>
        <taxon>Gemmatales</taxon>
        <taxon>Gemmataceae</taxon>
        <taxon>Tuwongella</taxon>
    </lineage>
</organism>
<evidence type="ECO:0000256" key="1">
    <source>
        <dbReference type="SAM" id="MobiDB-lite"/>
    </source>
</evidence>
<accession>A0A6C2YVN8</accession>
<dbReference type="InParanoid" id="A0A6C2YVN8"/>
<reference evidence="2" key="1">
    <citation type="submission" date="2019-04" db="EMBL/GenBank/DDBJ databases">
        <authorList>
            <consortium name="Science for Life Laboratories"/>
        </authorList>
    </citation>
    <scope>NUCLEOTIDE SEQUENCE</scope>
    <source>
        <strain evidence="2">MBLW1</strain>
    </source>
</reference>
<gene>
    <name evidence="2" type="ORF">GMBLW1_41440</name>
</gene>
<name>A0A6C2YVN8_9BACT</name>
<dbReference type="RefSeq" id="WP_162660056.1">
    <property type="nucleotide sequence ID" value="NZ_LR593887.1"/>
</dbReference>
<dbReference type="KEGG" id="tim:GMBLW1_41440"/>
<dbReference type="AlphaFoldDB" id="A0A6C2YVN8"/>